<dbReference type="EMBL" id="JOKQ01000011">
    <property type="protein sequence ID" value="KHN69010.1"/>
    <property type="molecule type" value="Genomic_DNA"/>
</dbReference>
<dbReference type="RefSeq" id="XP_014563052.1">
    <property type="nucleotide sequence ID" value="XM_014707566.1"/>
</dbReference>
<organism evidence="1 2">
    <name type="scientific">Ordospora colligata OC4</name>
    <dbReference type="NCBI Taxonomy" id="1354746"/>
    <lineage>
        <taxon>Eukaryota</taxon>
        <taxon>Fungi</taxon>
        <taxon>Fungi incertae sedis</taxon>
        <taxon>Microsporidia</taxon>
        <taxon>Ordosporidae</taxon>
        <taxon>Ordospora</taxon>
    </lineage>
</organism>
<dbReference type="OrthoDB" id="2193324at2759"/>
<keyword evidence="2" id="KW-1185">Reference proteome</keyword>
<gene>
    <name evidence="1" type="ORF">M896_110400</name>
</gene>
<evidence type="ECO:0000313" key="1">
    <source>
        <dbReference type="EMBL" id="KHN69010.1"/>
    </source>
</evidence>
<reference evidence="1 2" key="1">
    <citation type="journal article" date="2014" name="MBio">
        <title>The Ordospora colligata genome; evolution of extreme reduction in microsporidia and host-to-parasite horizontal gene transfer.</title>
        <authorList>
            <person name="Pombert J.-F."/>
            <person name="Haag K.L."/>
            <person name="Beidas S."/>
            <person name="Ebert D."/>
            <person name="Keeling P.J."/>
        </authorList>
    </citation>
    <scope>NUCLEOTIDE SEQUENCE [LARGE SCALE GENOMIC DNA]</scope>
    <source>
        <strain evidence="1 2">OC4</strain>
    </source>
</reference>
<comment type="caution">
    <text evidence="1">The sequence shown here is derived from an EMBL/GenBank/DDBJ whole genome shotgun (WGS) entry which is preliminary data.</text>
</comment>
<sequence length="219" mass="25972">MMMNWTTAFIVLRSMKICRIRKNVQVILDYLRLQQYGMKCSLCDFDLNTQGLLCKRCFKRLHPMHLSLKTSIVVEYAHLMHTIEKYNGSTEMNTSIDSANEIDIKRFRFLGVSIDCTTKDFQKLFLNIAFTNLTHTEELILQNIRIKIHRCAINRWKTYKYNSIINALDVHYNTVKLNHLICIKNLRTEDAWILKKHLLEVQKYKDDLIEINKANNLNK</sequence>
<dbReference type="InParanoid" id="A0A0B2UJ47"/>
<dbReference type="HOGENOM" id="CLU_1294390_0_0_1"/>
<dbReference type="AlphaFoldDB" id="A0A0B2UJ47"/>
<name>A0A0B2UJ47_9MICR</name>
<accession>A0A0B2UJ47</accession>
<protein>
    <submittedName>
        <fullName evidence="1">Uncharacterized protein</fullName>
    </submittedName>
</protein>
<proteinExistence type="predicted"/>
<evidence type="ECO:0000313" key="2">
    <source>
        <dbReference type="Proteomes" id="UP000031056"/>
    </source>
</evidence>
<dbReference type="VEuPathDB" id="MicrosporidiaDB:M896_110400"/>
<dbReference type="Proteomes" id="UP000031056">
    <property type="component" value="Unassembled WGS sequence"/>
</dbReference>
<dbReference type="GeneID" id="26262511"/>